<evidence type="ECO:0000313" key="1">
    <source>
        <dbReference type="EMBL" id="DAF44630.1"/>
    </source>
</evidence>
<proteinExistence type="predicted"/>
<accession>A0A8S5S0W0</accession>
<protein>
    <submittedName>
        <fullName evidence="1">Uncharacterized protein</fullName>
    </submittedName>
</protein>
<dbReference type="EMBL" id="BK032511">
    <property type="protein sequence ID" value="DAF44630.1"/>
    <property type="molecule type" value="Genomic_DNA"/>
</dbReference>
<sequence>MSKDQLFDKMVLQEARYRGYKNASHVTGYY</sequence>
<organism evidence="1">
    <name type="scientific">Podoviridae sp. ct8Lf7</name>
    <dbReference type="NCBI Taxonomy" id="2827723"/>
    <lineage>
        <taxon>Viruses</taxon>
        <taxon>Duplodnaviria</taxon>
        <taxon>Heunggongvirae</taxon>
        <taxon>Uroviricota</taxon>
        <taxon>Caudoviricetes</taxon>
    </lineage>
</organism>
<name>A0A8S5S0W0_9CAUD</name>
<reference evidence="1" key="1">
    <citation type="journal article" date="2021" name="Proc. Natl. Acad. Sci. U.S.A.">
        <title>A Catalog of Tens of Thousands of Viruses from Human Metagenomes Reveals Hidden Associations with Chronic Diseases.</title>
        <authorList>
            <person name="Tisza M.J."/>
            <person name="Buck C.B."/>
        </authorList>
    </citation>
    <scope>NUCLEOTIDE SEQUENCE</scope>
    <source>
        <strain evidence="1">Ct8Lf7</strain>
    </source>
</reference>